<name>A0AA38P2T3_9AGAR</name>
<accession>A0AA38P2T3</accession>
<organism evidence="1 2">
    <name type="scientific">Lentinula raphanica</name>
    <dbReference type="NCBI Taxonomy" id="153919"/>
    <lineage>
        <taxon>Eukaryota</taxon>
        <taxon>Fungi</taxon>
        <taxon>Dikarya</taxon>
        <taxon>Basidiomycota</taxon>
        <taxon>Agaricomycotina</taxon>
        <taxon>Agaricomycetes</taxon>
        <taxon>Agaricomycetidae</taxon>
        <taxon>Agaricales</taxon>
        <taxon>Marasmiineae</taxon>
        <taxon>Omphalotaceae</taxon>
        <taxon>Lentinula</taxon>
    </lineage>
</organism>
<reference evidence="1" key="1">
    <citation type="submission" date="2022-08" db="EMBL/GenBank/DDBJ databases">
        <authorList>
            <consortium name="DOE Joint Genome Institute"/>
            <person name="Min B."/>
            <person name="Riley R."/>
            <person name="Sierra-Patev S."/>
            <person name="Naranjo-Ortiz M."/>
            <person name="Looney B."/>
            <person name="Konkel Z."/>
            <person name="Slot J.C."/>
            <person name="Sakamoto Y."/>
            <person name="Steenwyk J.L."/>
            <person name="Rokas A."/>
            <person name="Carro J."/>
            <person name="Camarero S."/>
            <person name="Ferreira P."/>
            <person name="Molpeceres G."/>
            <person name="Ruiz-Duenas F.J."/>
            <person name="Serrano A."/>
            <person name="Henrissat B."/>
            <person name="Drula E."/>
            <person name="Hughes K.W."/>
            <person name="Mata J.L."/>
            <person name="Ishikawa N.K."/>
            <person name="Vargas-Isla R."/>
            <person name="Ushijima S."/>
            <person name="Smith C.A."/>
            <person name="Ahrendt S."/>
            <person name="Andreopoulos W."/>
            <person name="He G."/>
            <person name="Labutti K."/>
            <person name="Lipzen A."/>
            <person name="Ng V."/>
            <person name="Sandor L."/>
            <person name="Barry K."/>
            <person name="Martinez A.T."/>
            <person name="Xiao Y."/>
            <person name="Gibbons J.G."/>
            <person name="Terashima K."/>
            <person name="Hibbett D.S."/>
            <person name="Grigoriev I.V."/>
        </authorList>
    </citation>
    <scope>NUCLEOTIDE SEQUENCE</scope>
    <source>
        <strain evidence="1">TFB9207</strain>
    </source>
</reference>
<comment type="caution">
    <text evidence="1">The sequence shown here is derived from an EMBL/GenBank/DDBJ whole genome shotgun (WGS) entry which is preliminary data.</text>
</comment>
<protein>
    <submittedName>
        <fullName evidence="1">Uncharacterized protein</fullName>
    </submittedName>
</protein>
<keyword evidence="2" id="KW-1185">Reference proteome</keyword>
<proteinExistence type="predicted"/>
<sequence length="130" mass="14682">MATNIGCRVIIIFARFRVLSGSSFLLHQACIRSFPTPVEILHVILLGFVKYFWRDAVAWTKKHSDVLTRHQQNHSIPGDPRDTPQILSSLRVLKDLGGVSGDSRDRVILLMEIHDREVYLVSGFSSVLVV</sequence>
<dbReference type="Proteomes" id="UP001163846">
    <property type="component" value="Unassembled WGS sequence"/>
</dbReference>
<gene>
    <name evidence="1" type="ORF">F5878DRAFT_644479</name>
</gene>
<evidence type="ECO:0000313" key="2">
    <source>
        <dbReference type="Proteomes" id="UP001163846"/>
    </source>
</evidence>
<evidence type="ECO:0000313" key="1">
    <source>
        <dbReference type="EMBL" id="KAJ3835268.1"/>
    </source>
</evidence>
<dbReference type="EMBL" id="MU806429">
    <property type="protein sequence ID" value="KAJ3835268.1"/>
    <property type="molecule type" value="Genomic_DNA"/>
</dbReference>
<dbReference type="AlphaFoldDB" id="A0AA38P2T3"/>